<reference evidence="2 3" key="1">
    <citation type="journal article" date="2019" name="mSystems">
        <title>Life at home and on the roam: Genomic adaptions reflect the dual lifestyle of an intracellular, facultative symbiont.</title>
        <authorList>
            <person name="Burgsdorf I."/>
        </authorList>
    </citation>
    <scope>NUCLEOTIDE SEQUENCE [LARGE SCALE GENOMIC DNA]</scope>
    <source>
        <strain evidence="2">277cV</strain>
    </source>
</reference>
<gene>
    <name evidence="2" type="ORF">ERJ67_09410</name>
</gene>
<evidence type="ECO:0000313" key="2">
    <source>
        <dbReference type="EMBL" id="TGG90912.1"/>
    </source>
</evidence>
<name>A0A524RLJ6_9CHRO</name>
<feature type="domain" description="Transposase InsH N-terminal" evidence="1">
    <location>
        <begin position="1"/>
        <end position="51"/>
    </location>
</feature>
<dbReference type="Pfam" id="PF05598">
    <property type="entry name" value="DUF772"/>
    <property type="match status" value="1"/>
</dbReference>
<evidence type="ECO:0000259" key="1">
    <source>
        <dbReference type="Pfam" id="PF05598"/>
    </source>
</evidence>
<evidence type="ECO:0000313" key="3">
    <source>
        <dbReference type="Proteomes" id="UP000317990"/>
    </source>
</evidence>
<dbReference type="InterPro" id="IPR008490">
    <property type="entry name" value="Transposase_InsH_N"/>
</dbReference>
<dbReference type="AlphaFoldDB" id="A0A524RLJ6"/>
<sequence>MLRVDCVQLFYNLSDPATEDMLYEVESVRRFSGIRLDKVPDETTILNFRRRLDVTDWERCCLRGSRSIWLVMV</sequence>
<proteinExistence type="predicted"/>
<protein>
    <submittedName>
        <fullName evidence="2">Transposase</fullName>
    </submittedName>
</protein>
<dbReference type="EMBL" id="SRMO01000084">
    <property type="protein sequence ID" value="TGG90912.1"/>
    <property type="molecule type" value="Genomic_DNA"/>
</dbReference>
<accession>A0A524RLJ6</accession>
<dbReference type="Proteomes" id="UP000317990">
    <property type="component" value="Unassembled WGS sequence"/>
</dbReference>
<comment type="caution">
    <text evidence="2">The sequence shown here is derived from an EMBL/GenBank/DDBJ whole genome shotgun (WGS) entry which is preliminary data.</text>
</comment>
<organism evidence="2 3">
    <name type="scientific">Aphanocapsa feldmannii 277cV</name>
    <dbReference type="NCBI Taxonomy" id="2507553"/>
    <lineage>
        <taxon>Bacteria</taxon>
        <taxon>Bacillati</taxon>
        <taxon>Cyanobacteriota</taxon>
        <taxon>Cyanophyceae</taxon>
        <taxon>Oscillatoriophycideae</taxon>
        <taxon>Chroococcales</taxon>
        <taxon>Microcystaceae</taxon>
        <taxon>Aphanocapsa</taxon>
    </lineage>
</organism>